<dbReference type="PANTHER" id="PTHR32063">
    <property type="match status" value="1"/>
</dbReference>
<dbReference type="Gene3D" id="3.30.70.1320">
    <property type="entry name" value="Multidrug efflux transporter AcrB pore domain like"/>
    <property type="match status" value="1"/>
</dbReference>
<reference evidence="10" key="1">
    <citation type="submission" date="2024-06" db="EMBL/GenBank/DDBJ databases">
        <title>Methylostella associata gen. nov., sp. nov., a novel Ancalomicrobiaceae-affiliated facultatively methylotrophic bacteria that feed on methanotrophs of the genus Methylococcus.</title>
        <authorList>
            <person name="Saltykova V."/>
            <person name="Danilova O.V."/>
            <person name="Oshkin I.Y."/>
            <person name="Belova S.E."/>
            <person name="Pimenov N.V."/>
            <person name="Dedysh S.N."/>
        </authorList>
    </citation>
    <scope>NUCLEOTIDE SEQUENCE</scope>
    <source>
        <strain evidence="10">S20</strain>
    </source>
</reference>
<name>A0AAU7XE94_9HYPH</name>
<keyword evidence="3 9" id="KW-0813">Transport</keyword>
<dbReference type="NCBIfam" id="NF000282">
    <property type="entry name" value="RND_permease_1"/>
    <property type="match status" value="1"/>
</dbReference>
<comment type="caution">
    <text evidence="9">Lacks conserved residue(s) required for the propagation of feature annotation.</text>
</comment>
<dbReference type="GO" id="GO:0009636">
    <property type="term" value="P:response to toxic substance"/>
    <property type="evidence" value="ECO:0007669"/>
    <property type="project" value="UniProtKB-ARBA"/>
</dbReference>
<dbReference type="GO" id="GO:0015562">
    <property type="term" value="F:efflux transmembrane transporter activity"/>
    <property type="evidence" value="ECO:0007669"/>
    <property type="project" value="InterPro"/>
</dbReference>
<keyword evidence="7 9" id="KW-1133">Transmembrane helix</keyword>
<dbReference type="FunFam" id="3.30.2090.10:FF:000001">
    <property type="entry name" value="Efflux pump membrane transporter"/>
    <property type="match status" value="1"/>
</dbReference>
<evidence type="ECO:0000256" key="8">
    <source>
        <dbReference type="ARBA" id="ARBA00023136"/>
    </source>
</evidence>
<feature type="transmembrane region" description="Helical" evidence="9">
    <location>
        <begin position="869"/>
        <end position="887"/>
    </location>
</feature>
<evidence type="ECO:0000256" key="7">
    <source>
        <dbReference type="ARBA" id="ARBA00022989"/>
    </source>
</evidence>
<comment type="subcellular location">
    <subcellularLocation>
        <location evidence="1 9">Cell inner membrane</location>
        <topology evidence="1 9">Multi-pass membrane protein</topology>
    </subcellularLocation>
</comment>
<dbReference type="PANTHER" id="PTHR32063:SF13">
    <property type="entry name" value="MULTIDRUG EFFLUX PUMP SUBUNIT ACRB-RELATED"/>
    <property type="match status" value="1"/>
</dbReference>
<gene>
    <name evidence="10" type="ORF">ABS361_05455</name>
</gene>
<dbReference type="EMBL" id="CP158568">
    <property type="protein sequence ID" value="XBY45716.1"/>
    <property type="molecule type" value="Genomic_DNA"/>
</dbReference>
<dbReference type="Gene3D" id="3.30.70.1430">
    <property type="entry name" value="Multidrug efflux transporter AcrB pore domain"/>
    <property type="match status" value="2"/>
</dbReference>
<keyword evidence="4" id="KW-1003">Cell membrane</keyword>
<evidence type="ECO:0000256" key="6">
    <source>
        <dbReference type="ARBA" id="ARBA00022692"/>
    </source>
</evidence>
<dbReference type="KEGG" id="mflg:ABS361_05455"/>
<feature type="transmembrane region" description="Helical" evidence="9">
    <location>
        <begin position="342"/>
        <end position="359"/>
    </location>
</feature>
<feature type="transmembrane region" description="Helical" evidence="9">
    <location>
        <begin position="894"/>
        <end position="914"/>
    </location>
</feature>
<dbReference type="GO" id="GO:0005886">
    <property type="term" value="C:plasma membrane"/>
    <property type="evidence" value="ECO:0007669"/>
    <property type="project" value="UniProtKB-SubCell"/>
</dbReference>
<dbReference type="Gene3D" id="3.30.70.1440">
    <property type="entry name" value="Multidrug efflux transporter AcrB pore domain"/>
    <property type="match status" value="1"/>
</dbReference>
<dbReference type="NCBIfam" id="TIGR00915">
    <property type="entry name" value="2A0602"/>
    <property type="match status" value="1"/>
</dbReference>
<dbReference type="FunFam" id="3.30.2090.10:FF:000002">
    <property type="entry name" value="Efflux pump membrane transporter"/>
    <property type="match status" value="1"/>
</dbReference>
<evidence type="ECO:0000256" key="4">
    <source>
        <dbReference type="ARBA" id="ARBA00022475"/>
    </source>
</evidence>
<feature type="transmembrane region" description="Helical" evidence="9">
    <location>
        <begin position="441"/>
        <end position="467"/>
    </location>
</feature>
<dbReference type="InterPro" id="IPR001036">
    <property type="entry name" value="Acrflvin-R"/>
</dbReference>
<feature type="transmembrane region" description="Helical" evidence="9">
    <location>
        <begin position="537"/>
        <end position="555"/>
    </location>
</feature>
<feature type="transmembrane region" description="Helical" evidence="9">
    <location>
        <begin position="969"/>
        <end position="990"/>
    </location>
</feature>
<organism evidence="10">
    <name type="scientific">Methyloraptor flagellatus</name>
    <dbReference type="NCBI Taxonomy" id="3162530"/>
    <lineage>
        <taxon>Bacteria</taxon>
        <taxon>Pseudomonadati</taxon>
        <taxon>Pseudomonadota</taxon>
        <taxon>Alphaproteobacteria</taxon>
        <taxon>Hyphomicrobiales</taxon>
        <taxon>Ancalomicrobiaceae</taxon>
        <taxon>Methyloraptor</taxon>
    </lineage>
</organism>
<dbReference type="FunFam" id="3.30.70.1430:FF:000001">
    <property type="entry name" value="Efflux pump membrane transporter"/>
    <property type="match status" value="1"/>
</dbReference>
<dbReference type="InterPro" id="IPR004764">
    <property type="entry name" value="MdtF-like"/>
</dbReference>
<accession>A0AAU7XE94</accession>
<protein>
    <recommendedName>
        <fullName evidence="9">Efflux pump membrane transporter</fullName>
    </recommendedName>
</protein>
<keyword evidence="6 9" id="KW-0812">Transmembrane</keyword>
<evidence type="ECO:0000256" key="2">
    <source>
        <dbReference type="ARBA" id="ARBA00010942"/>
    </source>
</evidence>
<comment type="similarity">
    <text evidence="2 9">Belongs to the resistance-nodulation-cell division (RND) (TC 2.A.6) family.</text>
</comment>
<feature type="transmembrane region" description="Helical" evidence="9">
    <location>
        <begin position="12"/>
        <end position="30"/>
    </location>
</feature>
<feature type="transmembrane region" description="Helical" evidence="9">
    <location>
        <begin position="366"/>
        <end position="387"/>
    </location>
</feature>
<dbReference type="PRINTS" id="PR00702">
    <property type="entry name" value="ACRIFLAVINRP"/>
</dbReference>
<sequence length="1046" mass="111314">MSHFFIERPIFAWVIAISIMLGGVLGLYTLPISQYPEIAPPTVRITATYPGASAETVENSVTKVIEQNMTGLDNLDYMSASSTSSGQATITLTFNNKANPDIAQVQVQNKLQLVTALLPTAVTAQGVTVTKGSDSIFMVVSLVSTDGSLSSVDLGDYISSNIEDPIRRVSGVGSLEVFGSAYAMRIWLDPDRLRQYQLTPDDVTAAIRAQNTQVSAGQLGDLPHPTGQQLNVTITAQSQLSTPEQFRQIILKTDTTGAIVRISDVARVEIGAKSYSFSSTYNGKPAAGFGVNLSTGANAIDTAKGLRKAMDDLKKTLPPNVEVVIPYDTTPFVELSIQKVEHTLFEAIGLVFVVMLLFLQNLRATFVPMVAVPVVLLGTFGVLALFGYSINTLTMFAMVLAIGLLVDDAIVVVENVERVMAEEGLGPREATEKSMKEITGALIGIALVLSAVFVPMAFFGGSVGIIYRQFSVTIVTAMLLSVVVALVLTPALCATLLKPGHGEKRTGFFGLFNRGFGALTGGYVGSVAGILKRPIRLMLIYVLILGGAAFLFKAIPSSFVPDEDQGMLMVSIELPSGATETRTAAVVDKVVQHFLVDEKDAVDGVFAAMGFSFGGSGQNVAMAFVRLKDFDERKTPALYADAIVGRAMGALSQIRDARIFTLAPPAIPGLGQSSGFDMYLQDASGVGIGALAKARDTVLMKANQDGRLMAVRQNGQADQAQFKIDVDQERAGALGLAVSNVNAILTTAWAGTYVNDFIDRGRVKNVYVQADAPFRMQPEDVLRWYARNTNGEMVPFSAFTTTRWSFGPPRLDRFNGLSAINIQGSPMPGTSSGAAMDAMEQLVAAAGPGFRAEWADLSFQERLSGNQATALYVISIIVVFLCLAALYESWSIPLSVLLSVPVGVLGALAAAVLFNQQNDVYFKVGLLTTMGLAAKNAILIVEFAKDLQAQGRELIDATLTAVRLRLRPIVMTSFAFILGVLPLAIATGAASGAQNAIGIGVLGGMLASTLIGIFFVPLFYVLVMKLAARVGGRRTGVPIEVPSHVG</sequence>
<dbReference type="SUPFAM" id="SSF82866">
    <property type="entry name" value="Multidrug efflux transporter AcrB transmembrane domain"/>
    <property type="match status" value="2"/>
</dbReference>
<dbReference type="Pfam" id="PF00873">
    <property type="entry name" value="ACR_tran"/>
    <property type="match status" value="1"/>
</dbReference>
<dbReference type="InterPro" id="IPR027463">
    <property type="entry name" value="AcrB_DN_DC_subdom"/>
</dbReference>
<feature type="transmembrane region" description="Helical" evidence="9">
    <location>
        <begin position="473"/>
        <end position="497"/>
    </location>
</feature>
<evidence type="ECO:0000313" key="10">
    <source>
        <dbReference type="EMBL" id="XBY45716.1"/>
    </source>
</evidence>
<dbReference type="FunFam" id="1.20.1640.10:FF:000001">
    <property type="entry name" value="Efflux pump membrane transporter"/>
    <property type="match status" value="1"/>
</dbReference>
<keyword evidence="5 9" id="KW-0997">Cell inner membrane</keyword>
<dbReference type="GO" id="GO:0042910">
    <property type="term" value="F:xenobiotic transmembrane transporter activity"/>
    <property type="evidence" value="ECO:0007669"/>
    <property type="project" value="TreeGrafter"/>
</dbReference>
<proteinExistence type="inferred from homology"/>
<evidence type="ECO:0000256" key="5">
    <source>
        <dbReference type="ARBA" id="ARBA00022519"/>
    </source>
</evidence>
<evidence type="ECO:0000256" key="1">
    <source>
        <dbReference type="ARBA" id="ARBA00004429"/>
    </source>
</evidence>
<keyword evidence="8 9" id="KW-0472">Membrane</keyword>
<dbReference type="AlphaFoldDB" id="A0AAU7XE94"/>
<evidence type="ECO:0000256" key="3">
    <source>
        <dbReference type="ARBA" id="ARBA00022448"/>
    </source>
</evidence>
<feature type="transmembrane region" description="Helical" evidence="9">
    <location>
        <begin position="996"/>
        <end position="1023"/>
    </location>
</feature>
<dbReference type="Gene3D" id="1.20.1640.10">
    <property type="entry name" value="Multidrug efflux transporter AcrB transmembrane domain"/>
    <property type="match status" value="2"/>
</dbReference>
<dbReference type="RefSeq" id="WP_407050812.1">
    <property type="nucleotide sequence ID" value="NZ_CP158568.1"/>
</dbReference>
<evidence type="ECO:0000256" key="9">
    <source>
        <dbReference type="RuleBase" id="RU364070"/>
    </source>
</evidence>
<dbReference type="SUPFAM" id="SSF82693">
    <property type="entry name" value="Multidrug efflux transporter AcrB pore domain, PN1, PN2, PC1 and PC2 subdomains"/>
    <property type="match status" value="3"/>
</dbReference>
<dbReference type="Gene3D" id="3.30.2090.10">
    <property type="entry name" value="Multidrug efflux transporter AcrB TolC docking domain, DN and DC subdomains"/>
    <property type="match status" value="2"/>
</dbReference>
<dbReference type="SUPFAM" id="SSF82714">
    <property type="entry name" value="Multidrug efflux transporter AcrB TolC docking domain, DN and DC subdomains"/>
    <property type="match status" value="2"/>
</dbReference>